<comment type="subunit">
    <text evidence="9">The complex comprises the extracytoplasmic solute receptor protein and the two transmembrane proteins.</text>
</comment>
<dbReference type="EMBL" id="QWGP01000040">
    <property type="protein sequence ID" value="RHZ91039.1"/>
    <property type="molecule type" value="Genomic_DNA"/>
</dbReference>
<evidence type="ECO:0000256" key="2">
    <source>
        <dbReference type="ARBA" id="ARBA00022448"/>
    </source>
</evidence>
<comment type="subcellular location">
    <subcellularLocation>
        <location evidence="1 9">Cell inner membrane</location>
        <topology evidence="1 9">Multi-pass membrane protein</topology>
    </subcellularLocation>
</comment>
<comment type="caution">
    <text evidence="9">Lacks conserved residue(s) required for the propagation of feature annotation.</text>
</comment>
<comment type="caution">
    <text evidence="11">The sequence shown here is derived from an EMBL/GenBank/DDBJ whole genome shotgun (WGS) entry which is preliminary data.</text>
</comment>
<accession>A0AAX1UFD0</accession>
<feature type="transmembrane region" description="Helical" evidence="9">
    <location>
        <begin position="45"/>
        <end position="61"/>
    </location>
</feature>
<dbReference type="GO" id="GO:0022857">
    <property type="term" value="F:transmembrane transporter activity"/>
    <property type="evidence" value="ECO:0007669"/>
    <property type="project" value="UniProtKB-UniRule"/>
</dbReference>
<keyword evidence="3" id="KW-1003">Cell membrane</keyword>
<comment type="function">
    <text evidence="9">Part of the tripartite ATP-independent periplasmic (TRAP) transport system.</text>
</comment>
<dbReference type="Pfam" id="PF04290">
    <property type="entry name" value="DctQ"/>
    <property type="match status" value="1"/>
</dbReference>
<protein>
    <recommendedName>
        <fullName evidence="9">TRAP transporter small permease protein</fullName>
    </recommendedName>
</protein>
<dbReference type="GO" id="GO:0015740">
    <property type="term" value="P:C4-dicarboxylate transport"/>
    <property type="evidence" value="ECO:0007669"/>
    <property type="project" value="TreeGrafter"/>
</dbReference>
<comment type="similarity">
    <text evidence="8 9">Belongs to the TRAP transporter small permease family.</text>
</comment>
<keyword evidence="2 9" id="KW-0813">Transport</keyword>
<feature type="transmembrane region" description="Helical" evidence="9">
    <location>
        <begin position="120"/>
        <end position="141"/>
    </location>
</feature>
<keyword evidence="7 9" id="KW-0472">Membrane</keyword>
<feature type="domain" description="Tripartite ATP-independent periplasmic transporters DctQ component" evidence="10">
    <location>
        <begin position="19"/>
        <end position="145"/>
    </location>
</feature>
<keyword evidence="6 9" id="KW-1133">Transmembrane helix</keyword>
<name>A0AAX1UFD0_CERSP</name>
<dbReference type="RefSeq" id="WP_119001391.1">
    <property type="nucleotide sequence ID" value="NZ_QWGP01000040.1"/>
</dbReference>
<dbReference type="InterPro" id="IPR007387">
    <property type="entry name" value="TRAP_DctQ"/>
</dbReference>
<keyword evidence="4 9" id="KW-0997">Cell inner membrane</keyword>
<dbReference type="Proteomes" id="UP000266305">
    <property type="component" value="Unassembled WGS sequence"/>
</dbReference>
<reference evidence="11 12" key="1">
    <citation type="submission" date="2018-08" db="EMBL/GenBank/DDBJ databases">
        <title>Draft genome sequence of Rhodobacter sphaeroides FY.</title>
        <authorList>
            <person name="Rayyan A."/>
            <person name="Meyer T.E."/>
            <person name="Kyndt J.A."/>
        </authorList>
    </citation>
    <scope>NUCLEOTIDE SEQUENCE [LARGE SCALE GENOMIC DNA]</scope>
    <source>
        <strain evidence="11 12">FY</strain>
    </source>
</reference>
<feature type="transmembrane region" description="Helical" evidence="9">
    <location>
        <begin position="82"/>
        <end position="100"/>
    </location>
</feature>
<dbReference type="AlphaFoldDB" id="A0AAX1UFD0"/>
<dbReference type="InterPro" id="IPR055348">
    <property type="entry name" value="DctQ"/>
</dbReference>
<sequence length="161" mass="17288">MRLIFLAASAFGALSVAILVVMTAAAVVARYILGMPIAWTEEVSGLLMIWIVMVGAIACEANRQHLTIDLIEAVLSPRLNRALSAVVGLASIGLLIFMSWQAWALGQTTAFKKTQILGVSWFWLDLAVVVGAAGTAVVMAWRLIRPDAEARSDAAADRLEH</sequence>
<evidence type="ECO:0000256" key="3">
    <source>
        <dbReference type="ARBA" id="ARBA00022475"/>
    </source>
</evidence>
<gene>
    <name evidence="11" type="ORF">D1114_21320</name>
</gene>
<proteinExistence type="inferred from homology"/>
<evidence type="ECO:0000256" key="8">
    <source>
        <dbReference type="ARBA" id="ARBA00038436"/>
    </source>
</evidence>
<evidence type="ECO:0000256" key="9">
    <source>
        <dbReference type="RuleBase" id="RU369079"/>
    </source>
</evidence>
<evidence type="ECO:0000313" key="12">
    <source>
        <dbReference type="Proteomes" id="UP000266305"/>
    </source>
</evidence>
<keyword evidence="5 9" id="KW-0812">Transmembrane</keyword>
<organism evidence="11 12">
    <name type="scientific">Cereibacter sphaeroides</name>
    <name type="common">Rhodobacter sphaeroides</name>
    <dbReference type="NCBI Taxonomy" id="1063"/>
    <lineage>
        <taxon>Bacteria</taxon>
        <taxon>Pseudomonadati</taxon>
        <taxon>Pseudomonadota</taxon>
        <taxon>Alphaproteobacteria</taxon>
        <taxon>Rhodobacterales</taxon>
        <taxon>Paracoccaceae</taxon>
        <taxon>Cereibacter</taxon>
    </lineage>
</organism>
<evidence type="ECO:0000256" key="4">
    <source>
        <dbReference type="ARBA" id="ARBA00022519"/>
    </source>
</evidence>
<dbReference type="PANTHER" id="PTHR35011:SF2">
    <property type="entry name" value="2,3-DIKETO-L-GULONATE TRAP TRANSPORTER SMALL PERMEASE PROTEIN YIAM"/>
    <property type="match status" value="1"/>
</dbReference>
<evidence type="ECO:0000256" key="7">
    <source>
        <dbReference type="ARBA" id="ARBA00023136"/>
    </source>
</evidence>
<dbReference type="PANTHER" id="PTHR35011">
    <property type="entry name" value="2,3-DIKETO-L-GULONATE TRAP TRANSPORTER SMALL PERMEASE PROTEIN YIAM"/>
    <property type="match status" value="1"/>
</dbReference>
<evidence type="ECO:0000256" key="5">
    <source>
        <dbReference type="ARBA" id="ARBA00022692"/>
    </source>
</evidence>
<evidence type="ECO:0000256" key="6">
    <source>
        <dbReference type="ARBA" id="ARBA00022989"/>
    </source>
</evidence>
<dbReference type="GO" id="GO:0005886">
    <property type="term" value="C:plasma membrane"/>
    <property type="evidence" value="ECO:0007669"/>
    <property type="project" value="UniProtKB-SubCell"/>
</dbReference>
<evidence type="ECO:0000259" key="10">
    <source>
        <dbReference type="Pfam" id="PF04290"/>
    </source>
</evidence>
<evidence type="ECO:0000256" key="1">
    <source>
        <dbReference type="ARBA" id="ARBA00004429"/>
    </source>
</evidence>
<evidence type="ECO:0000313" key="11">
    <source>
        <dbReference type="EMBL" id="RHZ91039.1"/>
    </source>
</evidence>